<dbReference type="Pfam" id="PF00085">
    <property type="entry name" value="Thioredoxin"/>
    <property type="match status" value="1"/>
</dbReference>
<dbReference type="Gene3D" id="3.40.30.10">
    <property type="entry name" value="Glutaredoxin"/>
    <property type="match status" value="1"/>
</dbReference>
<name>A0A7S2WGZ1_9STRA</name>
<dbReference type="InterPro" id="IPR017937">
    <property type="entry name" value="Thioredoxin_CS"/>
</dbReference>
<dbReference type="FunFam" id="3.40.30.10:FF:000245">
    <property type="entry name" value="Thioredoxin"/>
    <property type="match status" value="1"/>
</dbReference>
<dbReference type="AlphaFoldDB" id="A0A7S2WGZ1"/>
<feature type="domain" description="Thioredoxin" evidence="2">
    <location>
        <begin position="1"/>
        <end position="104"/>
    </location>
</feature>
<dbReference type="PROSITE" id="PS51352">
    <property type="entry name" value="THIOREDOXIN_2"/>
    <property type="match status" value="1"/>
</dbReference>
<dbReference type="SUPFAM" id="SSF52833">
    <property type="entry name" value="Thioredoxin-like"/>
    <property type="match status" value="1"/>
</dbReference>
<evidence type="ECO:0000259" key="2">
    <source>
        <dbReference type="PROSITE" id="PS51352"/>
    </source>
</evidence>
<protein>
    <recommendedName>
        <fullName evidence="2">Thioredoxin domain-containing protein</fullName>
    </recommendedName>
</protein>
<dbReference type="InterPro" id="IPR036249">
    <property type="entry name" value="Thioredoxin-like_sf"/>
</dbReference>
<evidence type="ECO:0000313" key="3">
    <source>
        <dbReference type="EMBL" id="CAD9686365.1"/>
    </source>
</evidence>
<dbReference type="PROSITE" id="PS00194">
    <property type="entry name" value="THIOREDOXIN_1"/>
    <property type="match status" value="1"/>
</dbReference>
<dbReference type="EMBL" id="HBHJ01015182">
    <property type="protein sequence ID" value="CAD9686365.1"/>
    <property type="molecule type" value="Transcribed_RNA"/>
</dbReference>
<gene>
    <name evidence="3" type="ORF">RMAR1173_LOCUS10031</name>
</gene>
<keyword evidence="1" id="KW-1015">Disulfide bond</keyword>
<dbReference type="PANTHER" id="PTHR46115">
    <property type="entry name" value="THIOREDOXIN-LIKE PROTEIN 1"/>
    <property type="match status" value="1"/>
</dbReference>
<organism evidence="3">
    <name type="scientific">Rhizochromulina marina</name>
    <dbReference type="NCBI Taxonomy" id="1034831"/>
    <lineage>
        <taxon>Eukaryota</taxon>
        <taxon>Sar</taxon>
        <taxon>Stramenopiles</taxon>
        <taxon>Ochrophyta</taxon>
        <taxon>Dictyochophyceae</taxon>
        <taxon>Rhizochromulinales</taxon>
        <taxon>Rhizochromulina</taxon>
    </lineage>
</organism>
<evidence type="ECO:0000256" key="1">
    <source>
        <dbReference type="ARBA" id="ARBA00023157"/>
    </source>
</evidence>
<dbReference type="CDD" id="cd02947">
    <property type="entry name" value="TRX_family"/>
    <property type="match status" value="1"/>
</dbReference>
<proteinExistence type="predicted"/>
<dbReference type="InterPro" id="IPR013766">
    <property type="entry name" value="Thioredoxin_domain"/>
</dbReference>
<sequence>MKYISNMQEWTELMESSKEKLVVVDFTATWCPPCRMIGPIFEAMASEFPDALFVKVDVDAASDIAQQCGIRAMPTFQFYKNGAKVNEFSGASEQKLREAVQSLS</sequence>
<dbReference type="PRINTS" id="PR00421">
    <property type="entry name" value="THIOREDOXIN"/>
</dbReference>
<accession>A0A7S2WGZ1</accession>
<reference evidence="3" key="1">
    <citation type="submission" date="2021-01" db="EMBL/GenBank/DDBJ databases">
        <authorList>
            <person name="Corre E."/>
            <person name="Pelletier E."/>
            <person name="Niang G."/>
            <person name="Scheremetjew M."/>
            <person name="Finn R."/>
            <person name="Kale V."/>
            <person name="Holt S."/>
            <person name="Cochrane G."/>
            <person name="Meng A."/>
            <person name="Brown T."/>
            <person name="Cohen L."/>
        </authorList>
    </citation>
    <scope>NUCLEOTIDE SEQUENCE</scope>
    <source>
        <strain evidence="3">CCMP1243</strain>
    </source>
</reference>